<accession>A0A1X0KEP6</accession>
<comment type="catalytic activity">
    <reaction evidence="9">
        <text>4 Cu(+) + O2 + 4 H(+) = 4 Cu(2+) + 2 H2O</text>
        <dbReference type="Rhea" id="RHEA:30083"/>
        <dbReference type="ChEBI" id="CHEBI:15377"/>
        <dbReference type="ChEBI" id="CHEBI:15378"/>
        <dbReference type="ChEBI" id="CHEBI:15379"/>
        <dbReference type="ChEBI" id="CHEBI:29036"/>
        <dbReference type="ChEBI" id="CHEBI:49552"/>
        <dbReference type="EC" id="1.16.3.4"/>
    </reaction>
    <physiologicalReaction direction="left-to-right" evidence="9">
        <dbReference type="Rhea" id="RHEA:30084"/>
    </physiologicalReaction>
</comment>
<dbReference type="OrthoDB" id="345021at2"/>
<comment type="similarity">
    <text evidence="1">Belongs to the multicopper oxidase family.</text>
</comment>
<dbReference type="EMBL" id="MVIJ01000017">
    <property type="protein sequence ID" value="ORB73680.1"/>
    <property type="molecule type" value="Genomic_DNA"/>
</dbReference>
<dbReference type="InterPro" id="IPR008972">
    <property type="entry name" value="Cupredoxin"/>
</dbReference>
<evidence type="ECO:0000256" key="8">
    <source>
        <dbReference type="ARBA" id="ARBA00043090"/>
    </source>
</evidence>
<protein>
    <recommendedName>
        <fullName evidence="6">Multicopper oxidase CueO</fullName>
        <ecNumber evidence="5">1.16.3.4</ecNumber>
    </recommendedName>
    <alternativeName>
        <fullName evidence="7">Copper efflux oxidase</fullName>
    </alternativeName>
    <alternativeName>
        <fullName evidence="8">Cuprous oxidase</fullName>
    </alternativeName>
</protein>
<dbReference type="GO" id="GO:0016491">
    <property type="term" value="F:oxidoreductase activity"/>
    <property type="evidence" value="ECO:0007669"/>
    <property type="project" value="UniProtKB-KW"/>
</dbReference>
<dbReference type="SUPFAM" id="SSF49503">
    <property type="entry name" value="Cupredoxins"/>
    <property type="match status" value="3"/>
</dbReference>
<evidence type="ECO:0000256" key="6">
    <source>
        <dbReference type="ARBA" id="ARBA00041027"/>
    </source>
</evidence>
<gene>
    <name evidence="12" type="ORF">BST44_13375</name>
</gene>
<sequence length="509" mass="56394">MNRRNALRLGAAAAGIGVVGAGWPLAGALLGGTESGRLLRSQARLPARYQVPLPIPAQLAPVATDAHTDTFEITQQVTRLRILPEMTTTAWTYNASFPGPTIVSRSGRRTVVRHRNALPVPVVVHLHGGHTPADHDGYPTDFLLPYTGQPFADNMARNSVVGQREYVYPMNQRAATLWYHDHRMGYTGSAVWRGLAGFHLVRDDEEDAFPLPRGRRDIPLMITDRAFATDGSFRYPAAERGGVTGEYMNGVLGDVILVNGAPWPVLQTDPARYRLRLLNASNARRYRLQLDPQPPGGSALVQIGSDGGLLARPVGHDFIDIAPAERFEVVVDFGRYPRGASVRLVNLLGAESTAEVMRFDVVGTDRSDDSAILERLSTGATDLDRHQAVATRTFLFRQDRSGVWTINDLPYQPGRALARPTIGTTEIWRFITEFHHPVHVHLNSFQVLSRNNRAPGRFDNGWKDTVDVRPAEAVEVLTRFTDYTGSYLLHCHNLEHEDMAMMADFLTTD</sequence>
<dbReference type="InterPro" id="IPR011706">
    <property type="entry name" value="Cu-oxidase_C"/>
</dbReference>
<keyword evidence="13" id="KW-1185">Reference proteome</keyword>
<evidence type="ECO:0000256" key="4">
    <source>
        <dbReference type="ARBA" id="ARBA00023002"/>
    </source>
</evidence>
<dbReference type="Proteomes" id="UP000192601">
    <property type="component" value="Unassembled WGS sequence"/>
</dbReference>
<proteinExistence type="inferred from homology"/>
<evidence type="ECO:0000259" key="10">
    <source>
        <dbReference type="Pfam" id="PF07731"/>
    </source>
</evidence>
<organism evidence="12 13">
    <name type="scientific">Mycobacterium scrofulaceum</name>
    <dbReference type="NCBI Taxonomy" id="1783"/>
    <lineage>
        <taxon>Bacteria</taxon>
        <taxon>Bacillati</taxon>
        <taxon>Actinomycetota</taxon>
        <taxon>Actinomycetes</taxon>
        <taxon>Mycobacteriales</taxon>
        <taxon>Mycobacteriaceae</taxon>
        <taxon>Mycobacterium</taxon>
    </lineage>
</organism>
<dbReference type="InterPro" id="IPR045087">
    <property type="entry name" value="Cu-oxidase_fam"/>
</dbReference>
<dbReference type="PROSITE" id="PS00080">
    <property type="entry name" value="MULTICOPPER_OXIDASE2"/>
    <property type="match status" value="1"/>
</dbReference>
<evidence type="ECO:0000256" key="5">
    <source>
        <dbReference type="ARBA" id="ARBA00038978"/>
    </source>
</evidence>
<dbReference type="EC" id="1.16.3.4" evidence="5"/>
<evidence type="ECO:0000313" key="12">
    <source>
        <dbReference type="EMBL" id="ORB73680.1"/>
    </source>
</evidence>
<dbReference type="CDD" id="cd14448">
    <property type="entry name" value="CuRO_2_BOD_CotA_like"/>
    <property type="match status" value="1"/>
</dbReference>
<evidence type="ECO:0000256" key="9">
    <source>
        <dbReference type="ARBA" id="ARBA00048092"/>
    </source>
</evidence>
<dbReference type="RefSeq" id="WP_083177598.1">
    <property type="nucleotide sequence ID" value="NZ_MVIJ01000017.1"/>
</dbReference>
<keyword evidence="4" id="KW-0560">Oxidoreductase</keyword>
<evidence type="ECO:0000256" key="7">
    <source>
        <dbReference type="ARBA" id="ARBA00042896"/>
    </source>
</evidence>
<dbReference type="InterPro" id="IPR002355">
    <property type="entry name" value="Cu_oxidase_Cu_BS"/>
</dbReference>
<dbReference type="AlphaFoldDB" id="A0A1X0KEP6"/>
<name>A0A1X0KEP6_MYCSC</name>
<comment type="subunit">
    <text evidence="2">Monomer.</text>
</comment>
<reference evidence="12 13" key="1">
    <citation type="submission" date="2017-02" db="EMBL/GenBank/DDBJ databases">
        <title>The new phylogeny of genus Mycobacterium.</title>
        <authorList>
            <person name="Tortoli E."/>
            <person name="Trovato A."/>
            <person name="Cirillo D.M."/>
        </authorList>
    </citation>
    <scope>NUCLEOTIDE SEQUENCE [LARGE SCALE GENOMIC DNA]</scope>
    <source>
        <strain evidence="12 13">DSM 43992</strain>
    </source>
</reference>
<dbReference type="InterPro" id="IPR011707">
    <property type="entry name" value="Cu-oxidase-like_N"/>
</dbReference>
<feature type="domain" description="Plastocyanin-like" evidence="10">
    <location>
        <begin position="399"/>
        <end position="508"/>
    </location>
</feature>
<dbReference type="Gene3D" id="2.60.40.420">
    <property type="entry name" value="Cupredoxins - blue copper proteins"/>
    <property type="match status" value="3"/>
</dbReference>
<dbReference type="Pfam" id="PF07732">
    <property type="entry name" value="Cu-oxidase_3"/>
    <property type="match status" value="1"/>
</dbReference>
<dbReference type="PANTHER" id="PTHR48267:SF1">
    <property type="entry name" value="BILIRUBIN OXIDASE"/>
    <property type="match status" value="1"/>
</dbReference>
<dbReference type="PROSITE" id="PS51318">
    <property type="entry name" value="TAT"/>
    <property type="match status" value="1"/>
</dbReference>
<dbReference type="Pfam" id="PF07731">
    <property type="entry name" value="Cu-oxidase_2"/>
    <property type="match status" value="1"/>
</dbReference>
<keyword evidence="3" id="KW-0479">Metal-binding</keyword>
<evidence type="ECO:0000256" key="3">
    <source>
        <dbReference type="ARBA" id="ARBA00022723"/>
    </source>
</evidence>
<evidence type="ECO:0000313" key="13">
    <source>
        <dbReference type="Proteomes" id="UP000192601"/>
    </source>
</evidence>
<dbReference type="STRING" id="1783.BST44_13375"/>
<feature type="domain" description="Plastocyanin-like" evidence="11">
    <location>
        <begin position="81"/>
        <end position="205"/>
    </location>
</feature>
<dbReference type="PANTHER" id="PTHR48267">
    <property type="entry name" value="CUPREDOXIN SUPERFAMILY PROTEIN"/>
    <property type="match status" value="1"/>
</dbReference>
<evidence type="ECO:0000256" key="2">
    <source>
        <dbReference type="ARBA" id="ARBA00011245"/>
    </source>
</evidence>
<evidence type="ECO:0000256" key="1">
    <source>
        <dbReference type="ARBA" id="ARBA00010609"/>
    </source>
</evidence>
<dbReference type="GO" id="GO:0005507">
    <property type="term" value="F:copper ion binding"/>
    <property type="evidence" value="ECO:0007669"/>
    <property type="project" value="InterPro"/>
</dbReference>
<dbReference type="InterPro" id="IPR006311">
    <property type="entry name" value="TAT_signal"/>
</dbReference>
<evidence type="ECO:0000259" key="11">
    <source>
        <dbReference type="Pfam" id="PF07732"/>
    </source>
</evidence>
<comment type="caution">
    <text evidence="12">The sequence shown here is derived from an EMBL/GenBank/DDBJ whole genome shotgun (WGS) entry which is preliminary data.</text>
</comment>